<gene>
    <name evidence="1" type="ORF">GGD69_007600</name>
</gene>
<evidence type="ECO:0000313" key="2">
    <source>
        <dbReference type="Proteomes" id="UP000518681"/>
    </source>
</evidence>
<sequence>MCRLVRRAVCGITRGVDCVVKRSIGGATARSVFIPADPAKEQL</sequence>
<dbReference type="AlphaFoldDB" id="A0AAW3V8A1"/>
<evidence type="ECO:0000313" key="1">
    <source>
        <dbReference type="EMBL" id="MBB6206699.1"/>
    </source>
</evidence>
<protein>
    <submittedName>
        <fullName evidence="1">Uncharacterized protein</fullName>
    </submittedName>
</protein>
<dbReference type="EMBL" id="JACIIK010000019">
    <property type="protein sequence ID" value="MBB6206699.1"/>
    <property type="molecule type" value="Genomic_DNA"/>
</dbReference>
<dbReference type="Proteomes" id="UP000518681">
    <property type="component" value="Unassembled WGS sequence"/>
</dbReference>
<organism evidence="1 2">
    <name type="scientific">Paraburkholderia fungorum</name>
    <dbReference type="NCBI Taxonomy" id="134537"/>
    <lineage>
        <taxon>Bacteria</taxon>
        <taxon>Pseudomonadati</taxon>
        <taxon>Pseudomonadota</taxon>
        <taxon>Betaproteobacteria</taxon>
        <taxon>Burkholderiales</taxon>
        <taxon>Burkholderiaceae</taxon>
        <taxon>Paraburkholderia</taxon>
    </lineage>
</organism>
<reference evidence="1 2" key="1">
    <citation type="submission" date="2020-08" db="EMBL/GenBank/DDBJ databases">
        <title>Genomic Encyclopedia of Type Strains, Phase IV (KMG-V): Genome sequencing to study the core and pangenomes of soil and plant-associated prokaryotes.</title>
        <authorList>
            <person name="Whitman W."/>
        </authorList>
    </citation>
    <scope>NUCLEOTIDE SEQUENCE [LARGE SCALE GENOMIC DNA]</scope>
    <source>
        <strain evidence="1 2">SEMIA 4013</strain>
    </source>
</reference>
<comment type="caution">
    <text evidence="1">The sequence shown here is derived from an EMBL/GenBank/DDBJ whole genome shotgun (WGS) entry which is preliminary data.</text>
</comment>
<accession>A0AAW3V8A1</accession>
<name>A0AAW3V8A1_9BURK</name>
<proteinExistence type="predicted"/>